<gene>
    <name evidence="2" type="ORF">Lpp14_11005</name>
</gene>
<keyword evidence="1" id="KW-1133">Transmembrane helix</keyword>
<protein>
    <submittedName>
        <fullName evidence="2">Branched-chain amino acid transport protein</fullName>
    </submittedName>
</protein>
<accession>A0A829GP29</accession>
<comment type="caution">
    <text evidence="2">The sequence shown here is derived from an EMBL/GenBank/DDBJ whole genome shotgun (WGS) entry which is preliminary data.</text>
</comment>
<proteinExistence type="predicted"/>
<sequence length="40" mass="4346">MPWFGIGMDFVPFLLIGFLTGFIAAKLSGHKLAPDLPDPD</sequence>
<evidence type="ECO:0000313" key="3">
    <source>
        <dbReference type="Proteomes" id="UP000014264"/>
    </source>
</evidence>
<organism evidence="2 3">
    <name type="scientific">Lacticaseibacillus paracasei subsp. paracasei Lpp14</name>
    <dbReference type="NCBI Taxonomy" id="1256204"/>
    <lineage>
        <taxon>Bacteria</taxon>
        <taxon>Bacillati</taxon>
        <taxon>Bacillota</taxon>
        <taxon>Bacilli</taxon>
        <taxon>Lactobacillales</taxon>
        <taxon>Lactobacillaceae</taxon>
        <taxon>Lacticaseibacillus</taxon>
    </lineage>
</organism>
<evidence type="ECO:0000313" key="2">
    <source>
        <dbReference type="EMBL" id="EPC60394.1"/>
    </source>
</evidence>
<keyword evidence="1" id="KW-0472">Membrane</keyword>
<dbReference type="EMBL" id="ANJZ01000259">
    <property type="protein sequence ID" value="EPC60394.1"/>
    <property type="molecule type" value="Genomic_DNA"/>
</dbReference>
<reference evidence="2 3" key="1">
    <citation type="journal article" date="2013" name="PLoS ONE">
        <title>Lactobacillus paracasei comparative genomics: towards species pan-genome definition and exploitation of diversity.</title>
        <authorList>
            <person name="Smokvina T."/>
            <person name="Wels M."/>
            <person name="Polka J."/>
            <person name="Chervaux C."/>
            <person name="Brisse S."/>
            <person name="Boekhorst J."/>
            <person name="van Hylckama Vlieg J.E."/>
            <person name="Siezen R.J."/>
        </authorList>
    </citation>
    <scope>NUCLEOTIDE SEQUENCE [LARGE SCALE GENOMIC DNA]</scope>
    <source>
        <strain evidence="2 3">Lpp14</strain>
    </source>
</reference>
<dbReference type="AlphaFoldDB" id="A0A829GP29"/>
<keyword evidence="1" id="KW-0812">Transmembrane</keyword>
<dbReference type="Proteomes" id="UP000014264">
    <property type="component" value="Unassembled WGS sequence"/>
</dbReference>
<name>A0A829GP29_LACPA</name>
<evidence type="ECO:0000256" key="1">
    <source>
        <dbReference type="SAM" id="Phobius"/>
    </source>
</evidence>
<feature type="transmembrane region" description="Helical" evidence="1">
    <location>
        <begin position="6"/>
        <end position="25"/>
    </location>
</feature>